<evidence type="ECO:0000313" key="8">
    <source>
        <dbReference type="Proteomes" id="UP001597094"/>
    </source>
</evidence>
<keyword evidence="1" id="KW-0813">Transport</keyword>
<dbReference type="PANTHER" id="PTHR42794:SF1">
    <property type="entry name" value="HEMIN IMPORT ATP-BINDING PROTEIN HMUV"/>
    <property type="match status" value="1"/>
</dbReference>
<comment type="caution">
    <text evidence="7">The sequence shown here is derived from an EMBL/GenBank/DDBJ whole genome shotgun (WGS) entry which is preliminary data.</text>
</comment>
<feature type="domain" description="ABC transporter" evidence="6">
    <location>
        <begin position="2"/>
        <end position="238"/>
    </location>
</feature>
<keyword evidence="2" id="KW-0547">Nucleotide-binding</keyword>
<evidence type="ECO:0000256" key="5">
    <source>
        <dbReference type="ARBA" id="ARBA00037066"/>
    </source>
</evidence>
<keyword evidence="8" id="KW-1185">Reference proteome</keyword>
<dbReference type="SUPFAM" id="SSF52540">
    <property type="entry name" value="P-loop containing nucleoside triphosphate hydrolases"/>
    <property type="match status" value="1"/>
</dbReference>
<proteinExistence type="predicted"/>
<dbReference type="PROSITE" id="PS00211">
    <property type="entry name" value="ABC_TRANSPORTER_1"/>
    <property type="match status" value="1"/>
</dbReference>
<keyword evidence="4" id="KW-1278">Translocase</keyword>
<dbReference type="InterPro" id="IPR027417">
    <property type="entry name" value="P-loop_NTPase"/>
</dbReference>
<dbReference type="Proteomes" id="UP001597094">
    <property type="component" value="Unassembled WGS sequence"/>
</dbReference>
<evidence type="ECO:0000256" key="3">
    <source>
        <dbReference type="ARBA" id="ARBA00022840"/>
    </source>
</evidence>
<accession>A0ABW3SRB3</accession>
<dbReference type="InterPro" id="IPR017871">
    <property type="entry name" value="ABC_transporter-like_CS"/>
</dbReference>
<dbReference type="EMBL" id="JBHTLD010000142">
    <property type="protein sequence ID" value="MFD1187449.1"/>
    <property type="molecule type" value="Genomic_DNA"/>
</dbReference>
<comment type="function">
    <text evidence="5">Part of the ABC transporter complex HmuTUV involved in hemin import. Responsible for energy coupling to the transport system.</text>
</comment>
<dbReference type="SMART" id="SM00382">
    <property type="entry name" value="AAA"/>
    <property type="match status" value="1"/>
</dbReference>
<dbReference type="GO" id="GO:0005524">
    <property type="term" value="F:ATP binding"/>
    <property type="evidence" value="ECO:0007669"/>
    <property type="project" value="UniProtKB-KW"/>
</dbReference>
<dbReference type="RefSeq" id="WP_377528977.1">
    <property type="nucleotide sequence ID" value="NZ_JBHTLD010000142.1"/>
</dbReference>
<dbReference type="InterPro" id="IPR003439">
    <property type="entry name" value="ABC_transporter-like_ATP-bd"/>
</dbReference>
<dbReference type="PROSITE" id="PS50893">
    <property type="entry name" value="ABC_TRANSPORTER_2"/>
    <property type="match status" value="1"/>
</dbReference>
<sequence length="279" mass="30982">MIIAQDISCRRGHKQVLEQVNLKLLPGMFLAVLGPNGAGKSTLLKVLTKEVAYSGSIKLNGKNLSAYTAQELAKVRAVLPQSVHVNFPFKAREIVQLGRLPYRETLKQTARKAEEVMEATGILHLADRSYSSLSGGEQQRVQLARVITQIKDNTDQPRFLLLDEPTSNLDLAQQHSMLHIARQLCGKNVGVLAILHDMNLAAQYADELLFLKNGKTVAQGSTVELMQEDVLERTFSHPVQVVSHGSCGRPYIMALPYHQTKTEFQKLITIETHGERHSA</sequence>
<dbReference type="CDD" id="cd03214">
    <property type="entry name" value="ABC_Iron-Siderophores_B12_Hemin"/>
    <property type="match status" value="1"/>
</dbReference>
<evidence type="ECO:0000259" key="6">
    <source>
        <dbReference type="PROSITE" id="PS50893"/>
    </source>
</evidence>
<dbReference type="Gene3D" id="3.40.50.300">
    <property type="entry name" value="P-loop containing nucleotide triphosphate hydrolases"/>
    <property type="match status" value="1"/>
</dbReference>
<dbReference type="Pfam" id="PF00005">
    <property type="entry name" value="ABC_tran"/>
    <property type="match status" value="1"/>
</dbReference>
<evidence type="ECO:0000256" key="4">
    <source>
        <dbReference type="ARBA" id="ARBA00022967"/>
    </source>
</evidence>
<reference evidence="8" key="1">
    <citation type="journal article" date="2019" name="Int. J. Syst. Evol. Microbiol.">
        <title>The Global Catalogue of Microorganisms (GCM) 10K type strain sequencing project: providing services to taxonomists for standard genome sequencing and annotation.</title>
        <authorList>
            <consortium name="The Broad Institute Genomics Platform"/>
            <consortium name="The Broad Institute Genome Sequencing Center for Infectious Disease"/>
            <person name="Wu L."/>
            <person name="Ma J."/>
        </authorList>
    </citation>
    <scope>NUCLEOTIDE SEQUENCE [LARGE SCALE GENOMIC DNA]</scope>
    <source>
        <strain evidence="8">JCM 31319</strain>
    </source>
</reference>
<evidence type="ECO:0000256" key="2">
    <source>
        <dbReference type="ARBA" id="ARBA00022741"/>
    </source>
</evidence>
<organism evidence="7 8">
    <name type="scientific">Pontibacter rugosus</name>
    <dbReference type="NCBI Taxonomy" id="1745966"/>
    <lineage>
        <taxon>Bacteria</taxon>
        <taxon>Pseudomonadati</taxon>
        <taxon>Bacteroidota</taxon>
        <taxon>Cytophagia</taxon>
        <taxon>Cytophagales</taxon>
        <taxon>Hymenobacteraceae</taxon>
        <taxon>Pontibacter</taxon>
    </lineage>
</organism>
<dbReference type="NCBIfam" id="NF010068">
    <property type="entry name" value="PRK13548.1"/>
    <property type="match status" value="1"/>
</dbReference>
<dbReference type="InterPro" id="IPR003593">
    <property type="entry name" value="AAA+_ATPase"/>
</dbReference>
<evidence type="ECO:0000256" key="1">
    <source>
        <dbReference type="ARBA" id="ARBA00022448"/>
    </source>
</evidence>
<protein>
    <submittedName>
        <fullName evidence="7">Heme ABC transporter ATP-binding protein</fullName>
    </submittedName>
</protein>
<name>A0ABW3SRB3_9BACT</name>
<dbReference type="PANTHER" id="PTHR42794">
    <property type="entry name" value="HEMIN IMPORT ATP-BINDING PROTEIN HMUV"/>
    <property type="match status" value="1"/>
</dbReference>
<evidence type="ECO:0000313" key="7">
    <source>
        <dbReference type="EMBL" id="MFD1187449.1"/>
    </source>
</evidence>
<keyword evidence="3 7" id="KW-0067">ATP-binding</keyword>
<gene>
    <name evidence="7" type="ORF">ACFQ2O_14620</name>
</gene>